<protein>
    <submittedName>
        <fullName evidence="1">Uncharacterized protein</fullName>
    </submittedName>
</protein>
<comment type="caution">
    <text evidence="1">The sequence shown here is derived from an EMBL/GenBank/DDBJ whole genome shotgun (WGS) entry which is preliminary data.</text>
</comment>
<proteinExistence type="predicted"/>
<dbReference type="EMBL" id="LAZR01056642">
    <property type="protein sequence ID" value="KKK73753.1"/>
    <property type="molecule type" value="Genomic_DNA"/>
</dbReference>
<feature type="non-terminal residue" evidence="1">
    <location>
        <position position="1"/>
    </location>
</feature>
<gene>
    <name evidence="1" type="ORF">LCGC14_2890680</name>
</gene>
<organism evidence="1">
    <name type="scientific">marine sediment metagenome</name>
    <dbReference type="NCBI Taxonomy" id="412755"/>
    <lineage>
        <taxon>unclassified sequences</taxon>
        <taxon>metagenomes</taxon>
        <taxon>ecological metagenomes</taxon>
    </lineage>
</organism>
<reference evidence="1" key="1">
    <citation type="journal article" date="2015" name="Nature">
        <title>Complex archaea that bridge the gap between prokaryotes and eukaryotes.</title>
        <authorList>
            <person name="Spang A."/>
            <person name="Saw J.H."/>
            <person name="Jorgensen S.L."/>
            <person name="Zaremba-Niedzwiedzka K."/>
            <person name="Martijn J."/>
            <person name="Lind A.E."/>
            <person name="van Eijk R."/>
            <person name="Schleper C."/>
            <person name="Guy L."/>
            <person name="Ettema T.J."/>
        </authorList>
    </citation>
    <scope>NUCLEOTIDE SEQUENCE</scope>
</reference>
<sequence>GADGNLLTLDNLSAVISVAKDNKFGEDLVIVHHANAIFAVAKDFFGATAQRLDAPSFVDESSRTSTAL</sequence>
<name>A0A0F8XXL8_9ZZZZ</name>
<evidence type="ECO:0000313" key="1">
    <source>
        <dbReference type="EMBL" id="KKK73753.1"/>
    </source>
</evidence>
<dbReference type="AlphaFoldDB" id="A0A0F8XXL8"/>
<accession>A0A0F8XXL8</accession>